<feature type="domain" description="Carbohydrate kinase PfkB" evidence="4">
    <location>
        <begin position="8"/>
        <end position="318"/>
    </location>
</feature>
<organism evidence="5 6">
    <name type="scientific">Sphingopyxis terrae subsp. terrae NBRC 15098</name>
    <dbReference type="NCBI Taxonomy" id="1219058"/>
    <lineage>
        <taxon>Bacteria</taxon>
        <taxon>Pseudomonadati</taxon>
        <taxon>Pseudomonadota</taxon>
        <taxon>Alphaproteobacteria</taxon>
        <taxon>Sphingomonadales</taxon>
        <taxon>Sphingomonadaceae</taxon>
        <taxon>Sphingopyxis</taxon>
    </lineage>
</organism>
<dbReference type="Pfam" id="PF00294">
    <property type="entry name" value="PfkB"/>
    <property type="match status" value="1"/>
</dbReference>
<evidence type="ECO:0000256" key="1">
    <source>
        <dbReference type="ARBA" id="ARBA00010688"/>
    </source>
</evidence>
<sequence>MTAKPFTVACFGEIVMRVSVPDGEMPLQSPRFDAFVGGAEANVAVALASHGLAVRMISALPRGPIGDAAIHTVRAHGVDTTRVERREGRMGLYYHIPGGPVRPAEVLYDRADSAFAAMAASDWNWAELLAGADWLHLSGVTPALGPQSAEAALAAVEAASAAGIGVSFDGNWRGRLWEKWNDDPGAILRRIVCRASILFGNHRDASLLLGRAFSGDGESRRRAAALALLEEYPSLQYVASTARRIVGATDHRIAARVDARDCFAATPEIRIEPIRDRVGTGDAFAAGVLDAIWQGSGAEGAARSGLILSALKHGVRGDFAPFPRAVTDATFFEASDVVR</sequence>
<evidence type="ECO:0000256" key="2">
    <source>
        <dbReference type="ARBA" id="ARBA00022679"/>
    </source>
</evidence>
<dbReference type="AlphaFoldDB" id="A0A142VZP5"/>
<evidence type="ECO:0000259" key="4">
    <source>
        <dbReference type="Pfam" id="PF00294"/>
    </source>
</evidence>
<reference evidence="5 6" key="2">
    <citation type="journal article" date="2016" name="Genome Announc.">
        <title>Complete Genome Sequence of Sphingopyxis terrae Strain 203-1 (NBRC 111660), a Polyethylene Glycol Degrader.</title>
        <authorList>
            <person name="Ohtsubo Y."/>
            <person name="Nonoyama S."/>
            <person name="Nagata Y."/>
            <person name="Numata M."/>
            <person name="Tsuchikane K."/>
            <person name="Hosoyama A."/>
            <person name="Yamazoe A."/>
            <person name="Tsuda M."/>
            <person name="Fujita N."/>
            <person name="Kawai F."/>
        </authorList>
    </citation>
    <scope>NUCLEOTIDE SEQUENCE [LARGE SCALE GENOMIC DNA]</scope>
    <source>
        <strain evidence="5 6">203-1</strain>
    </source>
</reference>
<reference evidence="6" key="1">
    <citation type="submission" date="2015-11" db="EMBL/GenBank/DDBJ databases">
        <title>Complete genome sequence of a polyethylene glycol-degrading strain Sphingopyxis terrae strain 203-1 (NBRC 15098).</title>
        <authorList>
            <person name="Yoshiyuki O."/>
            <person name="Shouta N."/>
            <person name="Nagata Y."/>
            <person name="Numata M."/>
            <person name="Tsuchikane K."/>
            <person name="Hosoyama A."/>
            <person name="Yamazoe A."/>
            <person name="Tsuda M."/>
            <person name="Fujita N."/>
            <person name="Kawai F."/>
        </authorList>
    </citation>
    <scope>NUCLEOTIDE SEQUENCE [LARGE SCALE GENOMIC DNA]</scope>
    <source>
        <strain evidence="6">203-1</strain>
    </source>
</reference>
<keyword evidence="2" id="KW-0808">Transferase</keyword>
<dbReference type="CDD" id="cd01166">
    <property type="entry name" value="KdgK"/>
    <property type="match status" value="1"/>
</dbReference>
<protein>
    <recommendedName>
        <fullName evidence="4">Carbohydrate kinase PfkB domain-containing protein</fullName>
    </recommendedName>
</protein>
<dbReference type="KEGG" id="ster:AOA14_11305"/>
<evidence type="ECO:0000313" key="5">
    <source>
        <dbReference type="EMBL" id="AMU95192.1"/>
    </source>
</evidence>
<keyword evidence="3" id="KW-0418">Kinase</keyword>
<dbReference type="InterPro" id="IPR011611">
    <property type="entry name" value="PfkB_dom"/>
</dbReference>
<dbReference type="InterPro" id="IPR029056">
    <property type="entry name" value="Ribokinase-like"/>
</dbReference>
<evidence type="ECO:0000256" key="3">
    <source>
        <dbReference type="ARBA" id="ARBA00022777"/>
    </source>
</evidence>
<dbReference type="PANTHER" id="PTHR43320:SF2">
    <property type="entry name" value="2-DEHYDRO-3-DEOXYGLUCONOKINASE_2-DEHYDRO-3-DEOXYGALACTONOKINASE"/>
    <property type="match status" value="1"/>
</dbReference>
<dbReference type="EMBL" id="CP013342">
    <property type="protein sequence ID" value="AMU95192.1"/>
    <property type="molecule type" value="Genomic_DNA"/>
</dbReference>
<name>A0A142VZP5_9SPHN</name>
<dbReference type="InterPro" id="IPR052700">
    <property type="entry name" value="Carb_kinase_PfkB-like"/>
</dbReference>
<accession>A0A142VZP5</accession>
<dbReference type="Gene3D" id="3.40.1190.20">
    <property type="match status" value="1"/>
</dbReference>
<proteinExistence type="inferred from homology"/>
<evidence type="ECO:0000313" key="6">
    <source>
        <dbReference type="Proteomes" id="UP000076234"/>
    </source>
</evidence>
<gene>
    <name evidence="5" type="ORF">AOA14_11305</name>
</gene>
<dbReference type="SUPFAM" id="SSF53613">
    <property type="entry name" value="Ribokinase-like"/>
    <property type="match status" value="1"/>
</dbReference>
<dbReference type="STRING" id="1219058.AOA14_11305"/>
<comment type="similarity">
    <text evidence="1">Belongs to the carbohydrate kinase PfkB family.</text>
</comment>
<dbReference type="PANTHER" id="PTHR43320">
    <property type="entry name" value="SUGAR KINASE"/>
    <property type="match status" value="1"/>
</dbReference>
<dbReference type="GO" id="GO:0016301">
    <property type="term" value="F:kinase activity"/>
    <property type="evidence" value="ECO:0007669"/>
    <property type="project" value="UniProtKB-KW"/>
</dbReference>
<dbReference type="RefSeq" id="WP_062901878.1">
    <property type="nucleotide sequence ID" value="NZ_CP013342.1"/>
</dbReference>
<dbReference type="Proteomes" id="UP000076234">
    <property type="component" value="Chromosome"/>
</dbReference>